<reference evidence="1 2" key="1">
    <citation type="submission" date="2017-10" db="EMBL/GenBank/DDBJ databases">
        <title>First isolation and characterization of Brucella suis from yak.</title>
        <authorList>
            <person name="Yang X."/>
            <person name="Wang N."/>
            <person name="Cao X."/>
            <person name="Bie P."/>
            <person name="Wang J."/>
            <person name="Lyu Y."/>
            <person name="Wu Q."/>
        </authorList>
    </citation>
    <scope>NUCLEOTIDE SEQUENCE [LARGE SCALE GENOMIC DNA]</scope>
    <source>
        <strain evidence="1 2">QH05</strain>
    </source>
</reference>
<evidence type="ECO:0000313" key="1">
    <source>
        <dbReference type="EMBL" id="ATQ53123.1"/>
    </source>
</evidence>
<proteinExistence type="predicted"/>
<dbReference type="Proteomes" id="UP000230889">
    <property type="component" value="Chromosome 1"/>
</dbReference>
<dbReference type="EMBL" id="CP024420">
    <property type="protein sequence ID" value="ATQ53123.1"/>
    <property type="molecule type" value="Genomic_DNA"/>
</dbReference>
<accession>A0AAI8H7H2</accession>
<evidence type="ECO:0000313" key="2">
    <source>
        <dbReference type="Proteomes" id="UP000230889"/>
    </source>
</evidence>
<protein>
    <submittedName>
        <fullName evidence="1">Uncharacterized protein</fullName>
    </submittedName>
</protein>
<name>A0AAI8H7H2_BRUSS</name>
<sequence>MAYIPVLGAAGKKFVTDSEHRSPHGLPGIMTHVQTPFLLAQLSARIALLQPLLSFFVLPPFQSFALP</sequence>
<gene>
    <name evidence="1" type="ORF">CS875_05230</name>
</gene>
<dbReference type="AlphaFoldDB" id="A0AAI8H7H2"/>
<organism evidence="1 2">
    <name type="scientific">Brucella suis</name>
    <dbReference type="NCBI Taxonomy" id="29461"/>
    <lineage>
        <taxon>Bacteria</taxon>
        <taxon>Pseudomonadati</taxon>
        <taxon>Pseudomonadota</taxon>
        <taxon>Alphaproteobacteria</taxon>
        <taxon>Hyphomicrobiales</taxon>
        <taxon>Brucellaceae</taxon>
        <taxon>Brucella/Ochrobactrum group</taxon>
        <taxon>Brucella</taxon>
    </lineage>
</organism>